<comment type="caution">
    <text evidence="1">The sequence shown here is derived from an EMBL/GenBank/DDBJ whole genome shotgun (WGS) entry which is preliminary data.</text>
</comment>
<dbReference type="EMBL" id="JAUKVY010000021">
    <property type="protein sequence ID" value="MDO1535653.1"/>
    <property type="molecule type" value="Genomic_DNA"/>
</dbReference>
<evidence type="ECO:0000313" key="2">
    <source>
        <dbReference type="Proteomes" id="UP001169027"/>
    </source>
</evidence>
<gene>
    <name evidence="1" type="ORF">Q2T77_25545</name>
</gene>
<keyword evidence="2" id="KW-1185">Reference proteome</keyword>
<dbReference type="Proteomes" id="UP001169027">
    <property type="component" value="Unassembled WGS sequence"/>
</dbReference>
<accession>A0ABT8SB39</accession>
<name>A0ABT8SB39_9BURK</name>
<protein>
    <submittedName>
        <fullName evidence="1">Uncharacterized protein</fullName>
    </submittedName>
</protein>
<organism evidence="1 2">
    <name type="scientific">Variovorax ginsengisoli</name>
    <dbReference type="NCBI Taxonomy" id="363844"/>
    <lineage>
        <taxon>Bacteria</taxon>
        <taxon>Pseudomonadati</taxon>
        <taxon>Pseudomonadota</taxon>
        <taxon>Betaproteobacteria</taxon>
        <taxon>Burkholderiales</taxon>
        <taxon>Comamonadaceae</taxon>
        <taxon>Variovorax</taxon>
    </lineage>
</organism>
<reference evidence="1" key="1">
    <citation type="submission" date="2023-06" db="EMBL/GenBank/DDBJ databases">
        <authorList>
            <person name="Jiang Y."/>
            <person name="Liu Q."/>
        </authorList>
    </citation>
    <scope>NUCLEOTIDE SEQUENCE</scope>
    <source>
        <strain evidence="1">CGMCC 1.12090</strain>
    </source>
</reference>
<dbReference type="RefSeq" id="WP_301813438.1">
    <property type="nucleotide sequence ID" value="NZ_JAUJZH010000021.1"/>
</dbReference>
<sequence>MSIASRALLIGTDLHPLAGDDPVAAAVELLRDLGGEEVVEGCRLIELNEAGEEVGDRTEELAYTLSHSSKRYAY</sequence>
<evidence type="ECO:0000313" key="1">
    <source>
        <dbReference type="EMBL" id="MDO1535653.1"/>
    </source>
</evidence>
<proteinExistence type="predicted"/>